<dbReference type="InterPro" id="IPR003593">
    <property type="entry name" value="AAA+_ATPase"/>
</dbReference>
<evidence type="ECO:0000259" key="5">
    <source>
        <dbReference type="PROSITE" id="PS50893"/>
    </source>
</evidence>
<dbReference type="InterPro" id="IPR050166">
    <property type="entry name" value="ABC_transporter_ATP-bind"/>
</dbReference>
<gene>
    <name evidence="6" type="ORF">EET67_14700</name>
</gene>
<proteinExistence type="inferred from homology"/>
<protein>
    <submittedName>
        <fullName evidence="6">ABC transporter ATP-binding protein</fullName>
    </submittedName>
</protein>
<comment type="caution">
    <text evidence="6">The sequence shown here is derived from an EMBL/GenBank/DDBJ whole genome shotgun (WGS) entry which is preliminary data.</text>
</comment>
<organism evidence="6 7">
    <name type="scientific">Borborobacter arsenicus</name>
    <dbReference type="NCBI Taxonomy" id="1851146"/>
    <lineage>
        <taxon>Bacteria</taxon>
        <taxon>Pseudomonadati</taxon>
        <taxon>Pseudomonadota</taxon>
        <taxon>Alphaproteobacteria</taxon>
        <taxon>Hyphomicrobiales</taxon>
        <taxon>Phyllobacteriaceae</taxon>
        <taxon>Borborobacter</taxon>
    </lineage>
</organism>
<dbReference type="PROSITE" id="PS00211">
    <property type="entry name" value="ABC_TRANSPORTER_1"/>
    <property type="match status" value="1"/>
</dbReference>
<dbReference type="GO" id="GO:0005524">
    <property type="term" value="F:ATP binding"/>
    <property type="evidence" value="ECO:0007669"/>
    <property type="project" value="UniProtKB-KW"/>
</dbReference>
<dbReference type="SMART" id="SM00382">
    <property type="entry name" value="AAA"/>
    <property type="match status" value="1"/>
</dbReference>
<evidence type="ECO:0000313" key="6">
    <source>
        <dbReference type="EMBL" id="RUM97169.1"/>
    </source>
</evidence>
<dbReference type="GO" id="GO:0016887">
    <property type="term" value="F:ATP hydrolysis activity"/>
    <property type="evidence" value="ECO:0007669"/>
    <property type="project" value="InterPro"/>
</dbReference>
<dbReference type="EMBL" id="RKST01000014">
    <property type="protein sequence ID" value="RUM97169.1"/>
    <property type="molecule type" value="Genomic_DNA"/>
</dbReference>
<dbReference type="Pfam" id="PF00005">
    <property type="entry name" value="ABC_tran"/>
    <property type="match status" value="1"/>
</dbReference>
<evidence type="ECO:0000313" key="7">
    <source>
        <dbReference type="Proteomes" id="UP000281647"/>
    </source>
</evidence>
<evidence type="ECO:0000256" key="4">
    <source>
        <dbReference type="ARBA" id="ARBA00022840"/>
    </source>
</evidence>
<keyword evidence="2" id="KW-0813">Transport</keyword>
<name>A0A432V4T1_9HYPH</name>
<dbReference type="PROSITE" id="PS50893">
    <property type="entry name" value="ABC_TRANSPORTER_2"/>
    <property type="match status" value="1"/>
</dbReference>
<evidence type="ECO:0000256" key="2">
    <source>
        <dbReference type="ARBA" id="ARBA00022448"/>
    </source>
</evidence>
<keyword evidence="4 6" id="KW-0067">ATP-binding</keyword>
<dbReference type="Gene3D" id="3.40.50.300">
    <property type="entry name" value="P-loop containing nucleotide triphosphate hydrolases"/>
    <property type="match status" value="1"/>
</dbReference>
<accession>A0A432V4T1</accession>
<dbReference type="AlphaFoldDB" id="A0A432V4T1"/>
<dbReference type="PANTHER" id="PTHR42788">
    <property type="entry name" value="TAURINE IMPORT ATP-BINDING PROTEIN-RELATED"/>
    <property type="match status" value="1"/>
</dbReference>
<keyword evidence="7" id="KW-1185">Reference proteome</keyword>
<sequence>MTPDRGLVPAVEGVDLALNRNEFVSIIGPSGCGKSTLFNIIAGLLKPTSGEVALDGKEIVGRPGHVAYMMQRDLLLPWRTILDNVVLGPELAGKPMEPVRNRALALLRRFGLEGYENSYPTALSGGMRQRAALLRTIMCERSVVLLDEPFGALDALTRATMHEWLLGIQREFQQTMILITHDPDEAVYLSDRVYVATPRPMSFAGIVPITLPYDRGRDVTMTPEFADHKRQVLALLRGDKGATDALH</sequence>
<dbReference type="CDD" id="cd03293">
    <property type="entry name" value="ABC_NrtD_SsuB_transporters"/>
    <property type="match status" value="1"/>
</dbReference>
<dbReference type="PANTHER" id="PTHR42788:SF2">
    <property type="entry name" value="ABC TRANSPORTER ATP-BINDING PROTEIN"/>
    <property type="match status" value="1"/>
</dbReference>
<dbReference type="SUPFAM" id="SSF52540">
    <property type="entry name" value="P-loop containing nucleoside triphosphate hydrolases"/>
    <property type="match status" value="1"/>
</dbReference>
<evidence type="ECO:0000256" key="3">
    <source>
        <dbReference type="ARBA" id="ARBA00022741"/>
    </source>
</evidence>
<dbReference type="Proteomes" id="UP000281647">
    <property type="component" value="Unassembled WGS sequence"/>
</dbReference>
<comment type="similarity">
    <text evidence="1">Belongs to the ABC transporter superfamily.</text>
</comment>
<evidence type="ECO:0000256" key="1">
    <source>
        <dbReference type="ARBA" id="ARBA00005417"/>
    </source>
</evidence>
<dbReference type="InterPro" id="IPR003439">
    <property type="entry name" value="ABC_transporter-like_ATP-bd"/>
</dbReference>
<keyword evidence="3" id="KW-0547">Nucleotide-binding</keyword>
<dbReference type="OrthoDB" id="9807242at2"/>
<reference evidence="6 7" key="1">
    <citation type="submission" date="2018-11" db="EMBL/GenBank/DDBJ databases">
        <title>Pseudaminobacter arsenicus sp. nov., an arsenic-resistant bacterium isolated from arsenic-rich aquifers.</title>
        <authorList>
            <person name="Mu Y."/>
        </authorList>
    </citation>
    <scope>NUCLEOTIDE SEQUENCE [LARGE SCALE GENOMIC DNA]</scope>
    <source>
        <strain evidence="6 7">CB3</strain>
    </source>
</reference>
<dbReference type="InterPro" id="IPR017871">
    <property type="entry name" value="ABC_transporter-like_CS"/>
</dbReference>
<feature type="domain" description="ABC transporter" evidence="5">
    <location>
        <begin position="1"/>
        <end position="223"/>
    </location>
</feature>
<dbReference type="InterPro" id="IPR027417">
    <property type="entry name" value="P-loop_NTPase"/>
</dbReference>